<dbReference type="Proteomes" id="UP000266673">
    <property type="component" value="Unassembled WGS sequence"/>
</dbReference>
<proteinExistence type="predicted"/>
<sequence length="548" mass="63546">MAWKNDIRIVVSIDFGTTYSGFAYAHKQNPEFIINDTWPDVIGSIKTNTVIQYETGYKKVKAWGLPALAPRPRKRQRFFDYRPVERFKLHLGNLPDSEKPKLPENLNYEKVIADYLEEIVQLIKDTVNTRWPNVDFFENVLIVLTVPAEYSEQSKLILRECMFNARLIDHQKSEKLQFTTEPEAAAIHCLSVLEEHCLTDDGISFLTVDCGGGTVDLTTRKVLPDKRLGEITERTGDFCGSTFIDEEFIKFMKFKVGESAMNLLEQQRYGQFQYMVQEFCRRVKLPFTGNKKDFKTFELDIEEVCPALKQYITGKEKEILEKNDWIIDLTFEDVKAMFDPVIQRIIDLISNQIRYGSAFTIMFLVGGFSESKYLQSWIKDTFGYIKIISVPKQPQAAVLRGALQYGLRMDVIQTRVLKYTYGIEIESSFNEAIDPVNLKVDDNYIFKFYRLVERGRQVDINESFGDIFLPLENATKLRFSLYISKNLNETYCEGLEKLGELIVDMPDTRLGKDRPVEFRIMFGRMEITATAKNNVTGQQYEANFKLEF</sequence>
<dbReference type="CDD" id="cd10229">
    <property type="entry name" value="ASKHA_NBD_HSP70_HSPA12"/>
    <property type="match status" value="1"/>
</dbReference>
<dbReference type="Gene3D" id="3.30.420.40">
    <property type="match status" value="2"/>
</dbReference>
<dbReference type="EMBL" id="QKWP01000268">
    <property type="protein sequence ID" value="RIB23319.1"/>
    <property type="molecule type" value="Genomic_DNA"/>
</dbReference>
<name>A0A397VQN0_9GLOM</name>
<dbReference type="SUPFAM" id="SSF53067">
    <property type="entry name" value="Actin-like ATPase domain"/>
    <property type="match status" value="2"/>
</dbReference>
<evidence type="ECO:0008006" key="3">
    <source>
        <dbReference type="Google" id="ProtNLM"/>
    </source>
</evidence>
<dbReference type="AlphaFoldDB" id="A0A397VQN0"/>
<dbReference type="PANTHER" id="PTHR14187:SF5">
    <property type="entry name" value="HEAT SHOCK 70 KDA PROTEIN 12A"/>
    <property type="match status" value="1"/>
</dbReference>
<dbReference type="STRING" id="44941.A0A397VQN0"/>
<evidence type="ECO:0000313" key="2">
    <source>
        <dbReference type="Proteomes" id="UP000266673"/>
    </source>
</evidence>
<comment type="caution">
    <text evidence="1">The sequence shown here is derived from an EMBL/GenBank/DDBJ whole genome shotgun (WGS) entry which is preliminary data.</text>
</comment>
<keyword evidence="2" id="KW-1185">Reference proteome</keyword>
<organism evidence="1 2">
    <name type="scientific">Gigaspora rosea</name>
    <dbReference type="NCBI Taxonomy" id="44941"/>
    <lineage>
        <taxon>Eukaryota</taxon>
        <taxon>Fungi</taxon>
        <taxon>Fungi incertae sedis</taxon>
        <taxon>Mucoromycota</taxon>
        <taxon>Glomeromycotina</taxon>
        <taxon>Glomeromycetes</taxon>
        <taxon>Diversisporales</taxon>
        <taxon>Gigasporaceae</taxon>
        <taxon>Gigaspora</taxon>
    </lineage>
</organism>
<accession>A0A397VQN0</accession>
<dbReference type="InterPro" id="IPR043129">
    <property type="entry name" value="ATPase_NBD"/>
</dbReference>
<gene>
    <name evidence="1" type="ORF">C2G38_2139831</name>
</gene>
<protein>
    <recommendedName>
        <fullName evidence="3">Actin-like ATPase domain-containing protein</fullName>
    </recommendedName>
</protein>
<evidence type="ECO:0000313" key="1">
    <source>
        <dbReference type="EMBL" id="RIB23319.1"/>
    </source>
</evidence>
<reference evidence="1 2" key="1">
    <citation type="submission" date="2018-06" db="EMBL/GenBank/DDBJ databases">
        <title>Comparative genomics reveals the genomic features of Rhizophagus irregularis, R. cerebriforme, R. diaphanum and Gigaspora rosea, and their symbiotic lifestyle signature.</title>
        <authorList>
            <person name="Morin E."/>
            <person name="San Clemente H."/>
            <person name="Chen E.C.H."/>
            <person name="De La Providencia I."/>
            <person name="Hainaut M."/>
            <person name="Kuo A."/>
            <person name="Kohler A."/>
            <person name="Murat C."/>
            <person name="Tang N."/>
            <person name="Roy S."/>
            <person name="Loubradou J."/>
            <person name="Henrissat B."/>
            <person name="Grigoriev I.V."/>
            <person name="Corradi N."/>
            <person name="Roux C."/>
            <person name="Martin F.M."/>
        </authorList>
    </citation>
    <scope>NUCLEOTIDE SEQUENCE [LARGE SCALE GENOMIC DNA]</scope>
    <source>
        <strain evidence="1 2">DAOM 194757</strain>
    </source>
</reference>
<dbReference type="OrthoDB" id="2963168at2759"/>
<dbReference type="PANTHER" id="PTHR14187">
    <property type="entry name" value="ALPHA KINASE/ELONGATION FACTOR 2 KINASE"/>
    <property type="match status" value="1"/>
</dbReference>
<dbReference type="Gene3D" id="3.90.640.10">
    <property type="entry name" value="Actin, Chain A, domain 4"/>
    <property type="match status" value="1"/>
</dbReference>